<dbReference type="AlphaFoldDB" id="D4BFW9"/>
<sequence>MSSSSTILIRINAYVRDIFPRFVFLIITAGAIVFQPPDFANGNRKGLTARRLAPRVGEGN</sequence>
<dbReference type="Proteomes" id="UP000003880">
    <property type="component" value="Unassembled WGS sequence"/>
</dbReference>
<gene>
    <name evidence="2" type="ORF">CIT292_09140</name>
</gene>
<accession>D4BFW9</accession>
<name>D4BFW9_9ENTR</name>
<feature type="transmembrane region" description="Helical" evidence="1">
    <location>
        <begin position="18"/>
        <end position="35"/>
    </location>
</feature>
<evidence type="ECO:0000313" key="2">
    <source>
        <dbReference type="EMBL" id="EFE07257.1"/>
    </source>
</evidence>
<protein>
    <submittedName>
        <fullName evidence="2">Uncharacterized protein</fullName>
    </submittedName>
</protein>
<evidence type="ECO:0000256" key="1">
    <source>
        <dbReference type="SAM" id="Phobius"/>
    </source>
</evidence>
<reference evidence="2 3" key="1">
    <citation type="submission" date="2010-02" db="EMBL/GenBank/DDBJ databases">
        <authorList>
            <person name="Weinstock G."/>
            <person name="Sodergren E."/>
            <person name="Clifton S."/>
            <person name="Fulton L."/>
            <person name="Fulton B."/>
            <person name="Courtney L."/>
            <person name="Fronick C."/>
            <person name="Harrison M."/>
            <person name="Strong C."/>
            <person name="Farmer C."/>
            <person name="Delahaunty K."/>
            <person name="Markovic C."/>
            <person name="Hall O."/>
            <person name="Minx P."/>
            <person name="Tomlinson C."/>
            <person name="Mitreva M."/>
            <person name="Nelson J."/>
            <person name="Hou S."/>
            <person name="Wollam A."/>
            <person name="Pepin K.H."/>
            <person name="Johnson M."/>
            <person name="Bhonagiri V."/>
            <person name="Zhang X."/>
            <person name="Suruliraj S."/>
            <person name="Warren W."/>
            <person name="Chinwalla A."/>
            <person name="Mardis E.R."/>
            <person name="Wilson R.K."/>
        </authorList>
    </citation>
    <scope>NUCLEOTIDE SEQUENCE [LARGE SCALE GENOMIC DNA]</scope>
    <source>
        <strain evidence="2 3">ATCC 29220</strain>
    </source>
</reference>
<dbReference type="HOGENOM" id="CLU_2932947_0_0_6"/>
<evidence type="ECO:0000313" key="3">
    <source>
        <dbReference type="Proteomes" id="UP000003880"/>
    </source>
</evidence>
<keyword evidence="1" id="KW-0812">Transmembrane</keyword>
<keyword evidence="1" id="KW-0472">Membrane</keyword>
<keyword evidence="1" id="KW-1133">Transmembrane helix</keyword>
<dbReference type="EMBL" id="ABWL02000016">
    <property type="protein sequence ID" value="EFE07257.1"/>
    <property type="molecule type" value="Genomic_DNA"/>
</dbReference>
<proteinExistence type="predicted"/>
<organism evidence="2 3">
    <name type="scientific">Citrobacter youngae ATCC 29220</name>
    <dbReference type="NCBI Taxonomy" id="500640"/>
    <lineage>
        <taxon>Bacteria</taxon>
        <taxon>Pseudomonadati</taxon>
        <taxon>Pseudomonadota</taxon>
        <taxon>Gammaproteobacteria</taxon>
        <taxon>Enterobacterales</taxon>
        <taxon>Enterobacteriaceae</taxon>
        <taxon>Citrobacter</taxon>
        <taxon>Citrobacter freundii complex</taxon>
    </lineage>
</organism>
<comment type="caution">
    <text evidence="2">The sequence shown here is derived from an EMBL/GenBank/DDBJ whole genome shotgun (WGS) entry which is preliminary data.</text>
</comment>